<reference evidence="2" key="2">
    <citation type="journal article" date="2015" name="Fish Shellfish Immunol.">
        <title>Early steps in the European eel (Anguilla anguilla)-Vibrio vulnificus interaction in the gills: Role of the RtxA13 toxin.</title>
        <authorList>
            <person name="Callol A."/>
            <person name="Pajuelo D."/>
            <person name="Ebbesson L."/>
            <person name="Teles M."/>
            <person name="MacKenzie S."/>
            <person name="Amaro C."/>
        </authorList>
    </citation>
    <scope>NUCLEOTIDE SEQUENCE</scope>
</reference>
<reference evidence="2" key="1">
    <citation type="submission" date="2014-11" db="EMBL/GenBank/DDBJ databases">
        <authorList>
            <person name="Amaro Gonzalez C."/>
        </authorList>
    </citation>
    <scope>NUCLEOTIDE SEQUENCE</scope>
</reference>
<feature type="region of interest" description="Disordered" evidence="1">
    <location>
        <begin position="1"/>
        <end position="24"/>
    </location>
</feature>
<proteinExistence type="predicted"/>
<dbReference type="EMBL" id="GBXM01094756">
    <property type="protein sequence ID" value="JAH13821.1"/>
    <property type="molecule type" value="Transcribed_RNA"/>
</dbReference>
<sequence>MPPPPFSSVHSQLDPQHLCSKHGS</sequence>
<organism evidence="2">
    <name type="scientific">Anguilla anguilla</name>
    <name type="common">European freshwater eel</name>
    <name type="synonym">Muraena anguilla</name>
    <dbReference type="NCBI Taxonomy" id="7936"/>
    <lineage>
        <taxon>Eukaryota</taxon>
        <taxon>Metazoa</taxon>
        <taxon>Chordata</taxon>
        <taxon>Craniata</taxon>
        <taxon>Vertebrata</taxon>
        <taxon>Euteleostomi</taxon>
        <taxon>Actinopterygii</taxon>
        <taxon>Neopterygii</taxon>
        <taxon>Teleostei</taxon>
        <taxon>Anguilliformes</taxon>
        <taxon>Anguillidae</taxon>
        <taxon>Anguilla</taxon>
    </lineage>
</organism>
<dbReference type="AlphaFoldDB" id="A0A0E9QAD4"/>
<evidence type="ECO:0000313" key="2">
    <source>
        <dbReference type="EMBL" id="JAH13821.1"/>
    </source>
</evidence>
<evidence type="ECO:0000256" key="1">
    <source>
        <dbReference type="SAM" id="MobiDB-lite"/>
    </source>
</evidence>
<accession>A0A0E9QAD4</accession>
<name>A0A0E9QAD4_ANGAN</name>
<protein>
    <submittedName>
        <fullName evidence="2">Uncharacterized protein</fullName>
    </submittedName>
</protein>